<reference evidence="1" key="3">
    <citation type="journal article" date="2017" name="Nature">
        <title>Genome sequence of the progenitor of the wheat D genome Aegilops tauschii.</title>
        <authorList>
            <person name="Luo M.C."/>
            <person name="Gu Y.Q."/>
            <person name="Puiu D."/>
            <person name="Wang H."/>
            <person name="Twardziok S.O."/>
            <person name="Deal K.R."/>
            <person name="Huo N."/>
            <person name="Zhu T."/>
            <person name="Wang L."/>
            <person name="Wang Y."/>
            <person name="McGuire P.E."/>
            <person name="Liu S."/>
            <person name="Long H."/>
            <person name="Ramasamy R.K."/>
            <person name="Rodriguez J.C."/>
            <person name="Van S.L."/>
            <person name="Yuan L."/>
            <person name="Wang Z."/>
            <person name="Xia Z."/>
            <person name="Xiao L."/>
            <person name="Anderson O.D."/>
            <person name="Ouyang S."/>
            <person name="Liang Y."/>
            <person name="Zimin A.V."/>
            <person name="Pertea G."/>
            <person name="Qi P."/>
            <person name="Bennetzen J.L."/>
            <person name="Dai X."/>
            <person name="Dawson M.W."/>
            <person name="Muller H.G."/>
            <person name="Kugler K."/>
            <person name="Rivarola-Duarte L."/>
            <person name="Spannagl M."/>
            <person name="Mayer K.F.X."/>
            <person name="Lu F.H."/>
            <person name="Bevan M.W."/>
            <person name="Leroy P."/>
            <person name="Li P."/>
            <person name="You F.M."/>
            <person name="Sun Q."/>
            <person name="Liu Z."/>
            <person name="Lyons E."/>
            <person name="Wicker T."/>
            <person name="Salzberg S.L."/>
            <person name="Devos K.M."/>
            <person name="Dvorak J."/>
        </authorList>
    </citation>
    <scope>NUCLEOTIDE SEQUENCE [LARGE SCALE GENOMIC DNA]</scope>
    <source>
        <strain evidence="1">cv. AL8/78</strain>
    </source>
</reference>
<reference evidence="2" key="2">
    <citation type="journal article" date="2017" name="Nat. Plants">
        <title>The Aegilops tauschii genome reveals multiple impacts of transposons.</title>
        <authorList>
            <person name="Zhao G."/>
            <person name="Zou C."/>
            <person name="Li K."/>
            <person name="Wang K."/>
            <person name="Li T."/>
            <person name="Gao L."/>
            <person name="Zhang X."/>
            <person name="Wang H."/>
            <person name="Yang Z."/>
            <person name="Liu X."/>
            <person name="Jiang W."/>
            <person name="Mao L."/>
            <person name="Kong X."/>
            <person name="Jiao Y."/>
            <person name="Jia J."/>
        </authorList>
    </citation>
    <scope>NUCLEOTIDE SEQUENCE [LARGE SCALE GENOMIC DNA]</scope>
    <source>
        <strain evidence="2">cv. AL8/78</strain>
    </source>
</reference>
<proteinExistence type="predicted"/>
<dbReference type="EnsemblPlants" id="AET6Gv20192700.2">
    <property type="protein sequence ID" value="AET6Gv20192700.2"/>
    <property type="gene ID" value="AET6Gv20192700"/>
</dbReference>
<reference evidence="2" key="1">
    <citation type="journal article" date="2014" name="Science">
        <title>Ancient hybridizations among the ancestral genomes of bread wheat.</title>
        <authorList>
            <consortium name="International Wheat Genome Sequencing Consortium,"/>
            <person name="Marcussen T."/>
            <person name="Sandve S.R."/>
            <person name="Heier L."/>
            <person name="Spannagl M."/>
            <person name="Pfeifer M."/>
            <person name="Jakobsen K.S."/>
            <person name="Wulff B.B."/>
            <person name="Steuernagel B."/>
            <person name="Mayer K.F."/>
            <person name="Olsen O.A."/>
        </authorList>
    </citation>
    <scope>NUCLEOTIDE SEQUENCE [LARGE SCALE GENOMIC DNA]</scope>
    <source>
        <strain evidence="2">cv. AL8/78</strain>
    </source>
</reference>
<evidence type="ECO:0000313" key="2">
    <source>
        <dbReference type="Proteomes" id="UP000015105"/>
    </source>
</evidence>
<keyword evidence="2" id="KW-1185">Reference proteome</keyword>
<reference evidence="1" key="5">
    <citation type="journal article" date="2021" name="G3 (Bethesda)">
        <title>Aegilops tauschii genome assembly Aet v5.0 features greater sequence contiguity and improved annotation.</title>
        <authorList>
            <person name="Wang L."/>
            <person name="Zhu T."/>
            <person name="Rodriguez J.C."/>
            <person name="Deal K.R."/>
            <person name="Dubcovsky J."/>
            <person name="McGuire P.E."/>
            <person name="Lux T."/>
            <person name="Spannagl M."/>
            <person name="Mayer K.F.X."/>
            <person name="Baldrich P."/>
            <person name="Meyers B.C."/>
            <person name="Huo N."/>
            <person name="Gu Y.Q."/>
            <person name="Zhou H."/>
            <person name="Devos K.M."/>
            <person name="Bennetzen J.L."/>
            <person name="Unver T."/>
            <person name="Budak H."/>
            <person name="Gulick P.J."/>
            <person name="Galiba G."/>
            <person name="Kalapos B."/>
            <person name="Nelson D.R."/>
            <person name="Li P."/>
            <person name="You F.M."/>
            <person name="Luo M.C."/>
            <person name="Dvorak J."/>
        </authorList>
    </citation>
    <scope>NUCLEOTIDE SEQUENCE [LARGE SCALE GENOMIC DNA]</scope>
    <source>
        <strain evidence="1">cv. AL8/78</strain>
    </source>
</reference>
<sequence length="77" mass="8480">TLKDGDVNTSFFHRQCTYGKQKNRINTLTVDGVVLTNPDDMVVAAFAHFDSLLVADLPHDCALDLQHLIEPANLGDL</sequence>
<evidence type="ECO:0000313" key="1">
    <source>
        <dbReference type="EnsemblPlants" id="AET6Gv20192700.2"/>
    </source>
</evidence>
<dbReference type="Gramene" id="AET6Gv20192700.2">
    <property type="protein sequence ID" value="AET6Gv20192700.2"/>
    <property type="gene ID" value="AET6Gv20192700"/>
</dbReference>
<name>A0A453N2B0_AEGTS</name>
<protein>
    <submittedName>
        <fullName evidence="1">Uncharacterized protein</fullName>
    </submittedName>
</protein>
<organism evidence="1 2">
    <name type="scientific">Aegilops tauschii subsp. strangulata</name>
    <name type="common">Goatgrass</name>
    <dbReference type="NCBI Taxonomy" id="200361"/>
    <lineage>
        <taxon>Eukaryota</taxon>
        <taxon>Viridiplantae</taxon>
        <taxon>Streptophyta</taxon>
        <taxon>Embryophyta</taxon>
        <taxon>Tracheophyta</taxon>
        <taxon>Spermatophyta</taxon>
        <taxon>Magnoliopsida</taxon>
        <taxon>Liliopsida</taxon>
        <taxon>Poales</taxon>
        <taxon>Poaceae</taxon>
        <taxon>BOP clade</taxon>
        <taxon>Pooideae</taxon>
        <taxon>Triticodae</taxon>
        <taxon>Triticeae</taxon>
        <taxon>Triticinae</taxon>
        <taxon>Aegilops</taxon>
    </lineage>
</organism>
<reference evidence="1" key="4">
    <citation type="submission" date="2019-03" db="UniProtKB">
        <authorList>
            <consortium name="EnsemblPlants"/>
        </authorList>
    </citation>
    <scope>IDENTIFICATION</scope>
</reference>
<dbReference type="AlphaFoldDB" id="A0A453N2B0"/>
<dbReference type="Proteomes" id="UP000015105">
    <property type="component" value="Chromosome 6D"/>
</dbReference>
<accession>A0A453N2B0</accession>